<dbReference type="Pfam" id="PF25954">
    <property type="entry name" value="Beta-barrel_RND_2"/>
    <property type="match status" value="1"/>
</dbReference>
<dbReference type="InterPro" id="IPR058627">
    <property type="entry name" value="MdtA-like_C"/>
</dbReference>
<evidence type="ECO:0000259" key="6">
    <source>
        <dbReference type="Pfam" id="PF25917"/>
    </source>
</evidence>
<dbReference type="Pfam" id="PF25876">
    <property type="entry name" value="HH_MFP_RND"/>
    <property type="match status" value="1"/>
</dbReference>
<accession>A0A1T4RY52</accession>
<dbReference type="InterPro" id="IPR058624">
    <property type="entry name" value="MdtA-like_HH"/>
</dbReference>
<feature type="transmembrane region" description="Helical" evidence="4">
    <location>
        <begin position="16"/>
        <end position="37"/>
    </location>
</feature>
<organism evidence="9 10">
    <name type="scientific">Enhydrobacter aerosaccus</name>
    <dbReference type="NCBI Taxonomy" id="225324"/>
    <lineage>
        <taxon>Bacteria</taxon>
        <taxon>Pseudomonadati</taxon>
        <taxon>Pseudomonadota</taxon>
        <taxon>Alphaproteobacteria</taxon>
        <taxon>Hyphomicrobiales</taxon>
        <taxon>Enhydrobacter</taxon>
    </lineage>
</organism>
<feature type="domain" description="Multidrug resistance protein MdtA-like C-terminal permuted SH3" evidence="8">
    <location>
        <begin position="313"/>
        <end position="367"/>
    </location>
</feature>
<dbReference type="Gene3D" id="2.40.30.170">
    <property type="match status" value="1"/>
</dbReference>
<sequence>MSPEPSSATRSTGRRGLAIFGTVVALVLAVIVVNGIWDRNSSAARLKESTDAQAAPTVSVVTPSDGLNNSHLGLPGRLEAYYRAPIYARVSGFVKAWYADIGTPVKAGQLLAEIEAPDLDQQLEQAKGALASAQAAEALAKVTAQRWQALGVTNAVAKQSVDEKLGDLGVKEANTKAAQAVVDRLQVLSEFKRVTAPFDGIVTARNTDVGALINADSSAGLALFVVSDVKKLRLTIAVPQIYVPAVKINSKVEIRVPEHPRRVYSGLVEASSRAVDAASGTTRMQVVVDNSSGDLMPGAFANTRIEFPQALKVLTIPSGALIFDEKGLRVATVDANSKAVLKSVTIARDLGQVVEISAGLSLDDRVIESPPDGIATGDPVRVVKVSQAELKKR</sequence>
<dbReference type="InterPro" id="IPR006143">
    <property type="entry name" value="RND_pump_MFP"/>
</dbReference>
<feature type="domain" description="CusB-like beta-barrel" evidence="7">
    <location>
        <begin position="234"/>
        <end position="305"/>
    </location>
</feature>
<dbReference type="RefSeq" id="WP_085935836.1">
    <property type="nucleotide sequence ID" value="NZ_FUWJ01000006.1"/>
</dbReference>
<evidence type="ECO:0000256" key="3">
    <source>
        <dbReference type="ARBA" id="ARBA00022448"/>
    </source>
</evidence>
<dbReference type="Pfam" id="PF25967">
    <property type="entry name" value="RND-MFP_C"/>
    <property type="match status" value="1"/>
</dbReference>
<evidence type="ECO:0000256" key="4">
    <source>
        <dbReference type="SAM" id="Phobius"/>
    </source>
</evidence>
<dbReference type="EMBL" id="FUWJ01000006">
    <property type="protein sequence ID" value="SKA20847.1"/>
    <property type="molecule type" value="Genomic_DNA"/>
</dbReference>
<dbReference type="Gene3D" id="2.40.420.20">
    <property type="match status" value="1"/>
</dbReference>
<dbReference type="GO" id="GO:0015562">
    <property type="term" value="F:efflux transmembrane transporter activity"/>
    <property type="evidence" value="ECO:0007669"/>
    <property type="project" value="TreeGrafter"/>
</dbReference>
<dbReference type="PANTHER" id="PTHR30469:SF37">
    <property type="entry name" value="RAGD PROTEIN"/>
    <property type="match status" value="1"/>
</dbReference>
<dbReference type="Gene3D" id="1.10.287.470">
    <property type="entry name" value="Helix hairpin bin"/>
    <property type="match status" value="1"/>
</dbReference>
<dbReference type="Pfam" id="PF25917">
    <property type="entry name" value="BSH_RND"/>
    <property type="match status" value="1"/>
</dbReference>
<evidence type="ECO:0000313" key="10">
    <source>
        <dbReference type="Proteomes" id="UP000190092"/>
    </source>
</evidence>
<dbReference type="NCBIfam" id="TIGR01730">
    <property type="entry name" value="RND_mfp"/>
    <property type="match status" value="1"/>
</dbReference>
<protein>
    <submittedName>
        <fullName evidence="9">RND family efflux transporter, MFP subunit</fullName>
    </submittedName>
</protein>
<keyword evidence="4" id="KW-0812">Transmembrane</keyword>
<name>A0A1T4RY52_9HYPH</name>
<comment type="subcellular location">
    <subcellularLocation>
        <location evidence="1">Cell envelope</location>
    </subcellularLocation>
</comment>
<keyword evidence="10" id="KW-1185">Reference proteome</keyword>
<dbReference type="PANTHER" id="PTHR30469">
    <property type="entry name" value="MULTIDRUG RESISTANCE PROTEIN MDTA"/>
    <property type="match status" value="1"/>
</dbReference>
<dbReference type="STRING" id="225324.SAMN02745126_04152"/>
<dbReference type="Gene3D" id="2.40.50.100">
    <property type="match status" value="1"/>
</dbReference>
<evidence type="ECO:0000259" key="5">
    <source>
        <dbReference type="Pfam" id="PF25876"/>
    </source>
</evidence>
<evidence type="ECO:0000256" key="1">
    <source>
        <dbReference type="ARBA" id="ARBA00004196"/>
    </source>
</evidence>
<evidence type="ECO:0000313" key="9">
    <source>
        <dbReference type="EMBL" id="SKA20847.1"/>
    </source>
</evidence>
<feature type="domain" description="Multidrug resistance protein MdtA-like alpha-helical hairpin" evidence="5">
    <location>
        <begin position="122"/>
        <end position="184"/>
    </location>
</feature>
<feature type="domain" description="Multidrug resistance protein MdtA-like barrel-sandwich hybrid" evidence="6">
    <location>
        <begin position="85"/>
        <end position="222"/>
    </location>
</feature>
<keyword evidence="4" id="KW-1133">Transmembrane helix</keyword>
<dbReference type="GO" id="GO:1990281">
    <property type="term" value="C:efflux pump complex"/>
    <property type="evidence" value="ECO:0007669"/>
    <property type="project" value="TreeGrafter"/>
</dbReference>
<dbReference type="SUPFAM" id="SSF111369">
    <property type="entry name" value="HlyD-like secretion proteins"/>
    <property type="match status" value="1"/>
</dbReference>
<dbReference type="InterPro" id="IPR058792">
    <property type="entry name" value="Beta-barrel_RND_2"/>
</dbReference>
<dbReference type="OrthoDB" id="9806939at2"/>
<keyword evidence="4" id="KW-0472">Membrane</keyword>
<proteinExistence type="inferred from homology"/>
<comment type="similarity">
    <text evidence="2">Belongs to the membrane fusion protein (MFP) (TC 8.A.1) family.</text>
</comment>
<keyword evidence="3" id="KW-0813">Transport</keyword>
<reference evidence="10" key="1">
    <citation type="submission" date="2017-02" db="EMBL/GenBank/DDBJ databases">
        <authorList>
            <person name="Varghese N."/>
            <person name="Submissions S."/>
        </authorList>
    </citation>
    <scope>NUCLEOTIDE SEQUENCE [LARGE SCALE GENOMIC DNA]</scope>
    <source>
        <strain evidence="10">ATCC 27094</strain>
    </source>
</reference>
<evidence type="ECO:0000256" key="2">
    <source>
        <dbReference type="ARBA" id="ARBA00009477"/>
    </source>
</evidence>
<dbReference type="AlphaFoldDB" id="A0A1T4RY52"/>
<dbReference type="InterPro" id="IPR058625">
    <property type="entry name" value="MdtA-like_BSH"/>
</dbReference>
<dbReference type="Proteomes" id="UP000190092">
    <property type="component" value="Unassembled WGS sequence"/>
</dbReference>
<evidence type="ECO:0000259" key="7">
    <source>
        <dbReference type="Pfam" id="PF25954"/>
    </source>
</evidence>
<evidence type="ECO:0000259" key="8">
    <source>
        <dbReference type="Pfam" id="PF25967"/>
    </source>
</evidence>
<gene>
    <name evidence="9" type="ORF">SAMN02745126_04152</name>
</gene>